<accession>A0AAV7PJ19</accession>
<name>A0AAV7PJ19_PLEWA</name>
<evidence type="ECO:0000256" key="1">
    <source>
        <dbReference type="SAM" id="MobiDB-lite"/>
    </source>
</evidence>
<dbReference type="EMBL" id="JANPWB010000011">
    <property type="protein sequence ID" value="KAJ1128292.1"/>
    <property type="molecule type" value="Genomic_DNA"/>
</dbReference>
<sequence>MPPPPILPATVLFNSHRHEPKDVDSGNRSCSSSCSRKQTSPLSHQQPKSPFAEANYLLSPKASPAPRCLITTSFLSPSFCLPNENREWEQHGSCMPENVFTSQNLSPHVHLQVPTNPGLSVLRPSMGGASTSQSERGRDMCGLPIQSAIWNSVRRTRIGWRTASALILGQGAATVPILNHFTHYGSLPLLDDSQNMFSCGLGCYATGKY</sequence>
<proteinExistence type="predicted"/>
<keyword evidence="3" id="KW-1185">Reference proteome</keyword>
<dbReference type="Proteomes" id="UP001066276">
    <property type="component" value="Chromosome 7"/>
</dbReference>
<reference evidence="2" key="1">
    <citation type="journal article" date="2022" name="bioRxiv">
        <title>Sequencing and chromosome-scale assembly of the giantPleurodeles waltlgenome.</title>
        <authorList>
            <person name="Brown T."/>
            <person name="Elewa A."/>
            <person name="Iarovenko S."/>
            <person name="Subramanian E."/>
            <person name="Araus A.J."/>
            <person name="Petzold A."/>
            <person name="Susuki M."/>
            <person name="Suzuki K.-i.T."/>
            <person name="Hayashi T."/>
            <person name="Toyoda A."/>
            <person name="Oliveira C."/>
            <person name="Osipova E."/>
            <person name="Leigh N.D."/>
            <person name="Simon A."/>
            <person name="Yun M.H."/>
        </authorList>
    </citation>
    <scope>NUCLEOTIDE SEQUENCE</scope>
    <source>
        <strain evidence="2">20211129_DDA</strain>
        <tissue evidence="2">Liver</tissue>
    </source>
</reference>
<organism evidence="2 3">
    <name type="scientific">Pleurodeles waltl</name>
    <name type="common">Iberian ribbed newt</name>
    <dbReference type="NCBI Taxonomy" id="8319"/>
    <lineage>
        <taxon>Eukaryota</taxon>
        <taxon>Metazoa</taxon>
        <taxon>Chordata</taxon>
        <taxon>Craniata</taxon>
        <taxon>Vertebrata</taxon>
        <taxon>Euteleostomi</taxon>
        <taxon>Amphibia</taxon>
        <taxon>Batrachia</taxon>
        <taxon>Caudata</taxon>
        <taxon>Salamandroidea</taxon>
        <taxon>Salamandridae</taxon>
        <taxon>Pleurodelinae</taxon>
        <taxon>Pleurodeles</taxon>
    </lineage>
</organism>
<feature type="compositionally biased region" description="Polar residues" evidence="1">
    <location>
        <begin position="37"/>
        <end position="48"/>
    </location>
</feature>
<feature type="region of interest" description="Disordered" evidence="1">
    <location>
        <begin position="17"/>
        <end position="48"/>
    </location>
</feature>
<comment type="caution">
    <text evidence="2">The sequence shown here is derived from an EMBL/GenBank/DDBJ whole genome shotgun (WGS) entry which is preliminary data.</text>
</comment>
<evidence type="ECO:0000313" key="3">
    <source>
        <dbReference type="Proteomes" id="UP001066276"/>
    </source>
</evidence>
<dbReference type="AlphaFoldDB" id="A0AAV7PJ19"/>
<gene>
    <name evidence="2" type="ORF">NDU88_006671</name>
</gene>
<protein>
    <submittedName>
        <fullName evidence="2">Uncharacterized protein</fullName>
    </submittedName>
</protein>
<evidence type="ECO:0000313" key="2">
    <source>
        <dbReference type="EMBL" id="KAJ1128292.1"/>
    </source>
</evidence>